<accession>A0A1W6YT53</accession>
<feature type="domain" description="HTH gntR-type" evidence="4">
    <location>
        <begin position="8"/>
        <end position="75"/>
    </location>
</feature>
<dbReference type="PANTHER" id="PTHR43537:SF53">
    <property type="entry name" value="HTH-TYPE TRANSCRIPTIONAL REPRESSOR NANR"/>
    <property type="match status" value="1"/>
</dbReference>
<dbReference type="EMBL" id="CP021108">
    <property type="protein sequence ID" value="ARP84286.1"/>
    <property type="molecule type" value="Genomic_DNA"/>
</dbReference>
<dbReference type="RefSeq" id="WP_086067593.1">
    <property type="nucleotide sequence ID" value="NZ_CP021108.1"/>
</dbReference>
<dbReference type="Pfam" id="PF00392">
    <property type="entry name" value="GntR"/>
    <property type="match status" value="1"/>
</dbReference>
<keyword evidence="2" id="KW-0238">DNA-binding</keyword>
<dbReference type="OrthoDB" id="5243844at2"/>
<proteinExistence type="predicted"/>
<dbReference type="AlphaFoldDB" id="A0A1W6YT53"/>
<dbReference type="InterPro" id="IPR011711">
    <property type="entry name" value="GntR_C"/>
</dbReference>
<dbReference type="KEGG" id="bgv:CAL12_00505"/>
<gene>
    <name evidence="5" type="ORF">CAL12_00505</name>
</gene>
<dbReference type="GO" id="GO:0003677">
    <property type="term" value="F:DNA binding"/>
    <property type="evidence" value="ECO:0007669"/>
    <property type="project" value="UniProtKB-KW"/>
</dbReference>
<evidence type="ECO:0000313" key="6">
    <source>
        <dbReference type="Proteomes" id="UP000194151"/>
    </source>
</evidence>
<dbReference type="Proteomes" id="UP000194151">
    <property type="component" value="Chromosome"/>
</dbReference>
<keyword evidence="1" id="KW-0805">Transcription regulation</keyword>
<reference evidence="5 6" key="1">
    <citation type="submission" date="2017-05" db="EMBL/GenBank/DDBJ databases">
        <title>Complete and WGS of Bordetella genogroups.</title>
        <authorList>
            <person name="Spilker T."/>
            <person name="LiPuma J."/>
        </authorList>
    </citation>
    <scope>NUCLEOTIDE SEQUENCE [LARGE SCALE GENOMIC DNA]</scope>
    <source>
        <strain evidence="5 6">AU19157</strain>
    </source>
</reference>
<dbReference type="PANTHER" id="PTHR43537">
    <property type="entry name" value="TRANSCRIPTIONAL REGULATOR, GNTR FAMILY"/>
    <property type="match status" value="1"/>
</dbReference>
<organism evidence="5 6">
    <name type="scientific">Bordetella genomosp. 8</name>
    <dbReference type="NCBI Taxonomy" id="1416806"/>
    <lineage>
        <taxon>Bacteria</taxon>
        <taxon>Pseudomonadati</taxon>
        <taxon>Pseudomonadota</taxon>
        <taxon>Betaproteobacteria</taxon>
        <taxon>Burkholderiales</taxon>
        <taxon>Alcaligenaceae</taxon>
        <taxon>Bordetella</taxon>
    </lineage>
</organism>
<keyword evidence="6" id="KW-1185">Reference proteome</keyword>
<evidence type="ECO:0000256" key="1">
    <source>
        <dbReference type="ARBA" id="ARBA00023015"/>
    </source>
</evidence>
<dbReference type="Gene3D" id="1.10.10.10">
    <property type="entry name" value="Winged helix-like DNA-binding domain superfamily/Winged helix DNA-binding domain"/>
    <property type="match status" value="1"/>
</dbReference>
<dbReference type="InterPro" id="IPR000524">
    <property type="entry name" value="Tscrpt_reg_HTH_GntR"/>
</dbReference>
<dbReference type="Pfam" id="PF07729">
    <property type="entry name" value="FCD"/>
    <property type="match status" value="1"/>
</dbReference>
<sequence>MPASTAADTSTEHIARDIAAAIVAHRLPPGTRLREEALARAYGVSRTKIRAALLMLSKDKLIRTVPDKGAFVSKPSAAEAREIFAVRRILETAMAREFIARARPADYKRIEQHLKQERKAVAGGDVQLRNRLLADFHTLLAEVAGNAVLTEMLRELSARSAIITVLYQSTVDAACSSDEHHAFLEAAREGDVERACQLMIEHLDHVEQGLDFESDASGDSGLVAALLT</sequence>
<dbReference type="STRING" id="1416806.CAL12_00505"/>
<evidence type="ECO:0000313" key="5">
    <source>
        <dbReference type="EMBL" id="ARP84286.1"/>
    </source>
</evidence>
<dbReference type="SUPFAM" id="SSF48008">
    <property type="entry name" value="GntR ligand-binding domain-like"/>
    <property type="match status" value="1"/>
</dbReference>
<dbReference type="InterPro" id="IPR036390">
    <property type="entry name" value="WH_DNA-bd_sf"/>
</dbReference>
<dbReference type="InterPro" id="IPR008920">
    <property type="entry name" value="TF_FadR/GntR_C"/>
</dbReference>
<dbReference type="Gene3D" id="1.20.120.530">
    <property type="entry name" value="GntR ligand-binding domain-like"/>
    <property type="match status" value="1"/>
</dbReference>
<dbReference type="SUPFAM" id="SSF46785">
    <property type="entry name" value="Winged helix' DNA-binding domain"/>
    <property type="match status" value="1"/>
</dbReference>
<dbReference type="PROSITE" id="PS50949">
    <property type="entry name" value="HTH_GNTR"/>
    <property type="match status" value="1"/>
</dbReference>
<dbReference type="SMART" id="SM00345">
    <property type="entry name" value="HTH_GNTR"/>
    <property type="match status" value="1"/>
</dbReference>
<evidence type="ECO:0000256" key="2">
    <source>
        <dbReference type="ARBA" id="ARBA00023125"/>
    </source>
</evidence>
<evidence type="ECO:0000259" key="4">
    <source>
        <dbReference type="PROSITE" id="PS50949"/>
    </source>
</evidence>
<name>A0A1W6YT53_9BORD</name>
<keyword evidence="3" id="KW-0804">Transcription</keyword>
<evidence type="ECO:0000256" key="3">
    <source>
        <dbReference type="ARBA" id="ARBA00023163"/>
    </source>
</evidence>
<dbReference type="InterPro" id="IPR036388">
    <property type="entry name" value="WH-like_DNA-bd_sf"/>
</dbReference>
<protein>
    <submittedName>
        <fullName evidence="5">GntR family transcriptional regulator</fullName>
    </submittedName>
</protein>
<dbReference type="SMART" id="SM00895">
    <property type="entry name" value="FCD"/>
    <property type="match status" value="1"/>
</dbReference>
<dbReference type="CDD" id="cd07377">
    <property type="entry name" value="WHTH_GntR"/>
    <property type="match status" value="1"/>
</dbReference>
<dbReference type="GO" id="GO:0003700">
    <property type="term" value="F:DNA-binding transcription factor activity"/>
    <property type="evidence" value="ECO:0007669"/>
    <property type="project" value="InterPro"/>
</dbReference>